<feature type="region of interest" description="Disordered" evidence="17">
    <location>
        <begin position="54"/>
        <end position="74"/>
    </location>
</feature>
<keyword evidence="6 15" id="KW-0963">Cytoplasm</keyword>
<dbReference type="Pfam" id="PF02810">
    <property type="entry name" value="SEC-C"/>
    <property type="match status" value="1"/>
</dbReference>
<dbReference type="SUPFAM" id="SSF81767">
    <property type="entry name" value="Pre-protein crosslinking domain of SecA"/>
    <property type="match status" value="1"/>
</dbReference>
<comment type="similarity">
    <text evidence="3 15 16">Belongs to the SecA family.</text>
</comment>
<evidence type="ECO:0000256" key="12">
    <source>
        <dbReference type="ARBA" id="ARBA00022967"/>
    </source>
</evidence>
<evidence type="ECO:0000256" key="8">
    <source>
        <dbReference type="ARBA" id="ARBA00022741"/>
    </source>
</evidence>
<organism evidence="21 22">
    <name type="scientific">Candidatus Sungbacteria bacterium RIFCSPHIGHO2_02_FULL_51_29</name>
    <dbReference type="NCBI Taxonomy" id="1802273"/>
    <lineage>
        <taxon>Bacteria</taxon>
        <taxon>Candidatus Sungiibacteriota</taxon>
    </lineage>
</organism>
<dbReference type="PROSITE" id="PS01312">
    <property type="entry name" value="SECA"/>
    <property type="match status" value="1"/>
</dbReference>
<dbReference type="Gene3D" id="1.10.3060.10">
    <property type="entry name" value="Helical scaffold and wing domains of SecA"/>
    <property type="match status" value="1"/>
</dbReference>
<name>A0A1G2KRM8_9BACT</name>
<keyword evidence="14 15" id="KW-0472">Membrane</keyword>
<feature type="binding site" evidence="15">
    <location>
        <begin position="121"/>
        <end position="125"/>
    </location>
    <ligand>
        <name>ATP</name>
        <dbReference type="ChEBI" id="CHEBI:30616"/>
    </ligand>
</feature>
<feature type="binding site" evidence="15">
    <location>
        <position position="532"/>
    </location>
    <ligand>
        <name>ATP</name>
        <dbReference type="ChEBI" id="CHEBI:30616"/>
    </ligand>
</feature>
<dbReference type="InterPro" id="IPR014018">
    <property type="entry name" value="SecA_motor_DEAD"/>
</dbReference>
<dbReference type="Gene3D" id="3.40.50.300">
    <property type="entry name" value="P-loop containing nucleotide triphosphate hydrolases"/>
    <property type="match status" value="3"/>
</dbReference>
<dbReference type="PRINTS" id="PR00906">
    <property type="entry name" value="SECA"/>
</dbReference>
<dbReference type="Gene3D" id="3.90.1440.10">
    <property type="entry name" value="SecA, preprotein cross-linking domain"/>
    <property type="match status" value="1"/>
</dbReference>
<proteinExistence type="inferred from homology"/>
<evidence type="ECO:0000259" key="19">
    <source>
        <dbReference type="PROSITE" id="PS51194"/>
    </source>
</evidence>
<evidence type="ECO:0000256" key="9">
    <source>
        <dbReference type="ARBA" id="ARBA00022833"/>
    </source>
</evidence>
<reference evidence="21 22" key="1">
    <citation type="journal article" date="2016" name="Nat. Commun.">
        <title>Thousands of microbial genomes shed light on interconnected biogeochemical processes in an aquifer system.</title>
        <authorList>
            <person name="Anantharaman K."/>
            <person name="Brown C.T."/>
            <person name="Hug L.A."/>
            <person name="Sharon I."/>
            <person name="Castelle C.J."/>
            <person name="Probst A.J."/>
            <person name="Thomas B.C."/>
            <person name="Singh A."/>
            <person name="Wilkins M.J."/>
            <person name="Karaoz U."/>
            <person name="Brodie E.L."/>
            <person name="Williams K.H."/>
            <person name="Hubbard S.S."/>
            <person name="Banfield J.F."/>
        </authorList>
    </citation>
    <scope>NUCLEOTIDE SEQUENCE [LARGE SCALE GENOMIC DNA]</scope>
</reference>
<evidence type="ECO:0000256" key="13">
    <source>
        <dbReference type="ARBA" id="ARBA00023010"/>
    </source>
</evidence>
<dbReference type="InterPro" id="IPR044722">
    <property type="entry name" value="SecA_SF2_C"/>
</dbReference>
<evidence type="ECO:0000256" key="5">
    <source>
        <dbReference type="ARBA" id="ARBA00022475"/>
    </source>
</evidence>
<dbReference type="GO" id="GO:0031522">
    <property type="term" value="C:cell envelope Sec protein transport complex"/>
    <property type="evidence" value="ECO:0007669"/>
    <property type="project" value="TreeGrafter"/>
</dbReference>
<sequence>MSFLTKILGDSNERYIKSIRPIVEDVNAREQEFRTLTDEELRAKTHEFKRRLFLDGNDPSLGGEQDASPSSGRETLDDLLPEAFAAVREAARRILGQRHFDVQLIGGLVLHQGKIAEMRTGEGKTLVATLPLYVNALSGKGCHLITPNDYLSRVGGGWMGAVYHALGLTTGVITHDFSGVYDPMFTAAPSHGDPRLDHWRPVSRKEAYAADITYGTNSEFGFDYLRDNLAYSRDDVVQREHAFAIVDEVDSILIDEARTPLIIVEPDVESAEYYKTFAKITPRLEENTDYNVDRKMRAATITEQGIEKVEKILGLKNLYEEKGFRYVRYLEQALKAQALYSRDKDYVVKDGKVIIVDEFTGRLMPGRSWGEGLHQAIEAKEGVEIQRESRTIATITYQNYFRMYRKLSGMTGTAVTSGEEFHKVYNLEVIIIPTNKPTVRDDMPDLVFRTEAGKLMAIAREIKERHKLGQPILVGTVSIEKNERLGALLLREGVPHEILNAKNHEREALIISQAGRKDAVTIATNMAGRGVDILLGGTPPVPEEADEVRSCGGLHVIGTERHEARRIDNQLRGRAGRQGDHGSTQFFLSLEDDVMRIFGSDRIKGMMESFGIPEDQPIENRMVSKAIEAAQAKIEGFHFDSRKHVLEFDDVVNKQRDFVYRTRRSILWDDPATYKEKIFDYIAEEISMIVDFHIIGYRSDWNIEEVGEAVKAISGTNEDIAKKCEELTVDLREEDARAEAKAWLNEFLRNAYDERERAIGPDAMRNLEKVVLLQTISTLWMDHLDVMEHLRDSVRLRAYGQRDPLVEYKNEGSRLFRELKDAIRTQVVNTIFKVGGAPQASKAPMRETRRGVAEAALRMGGGTLGVGTLPGSGIARPQNVPLGGSEVGRNDPCPCGSGKKYKKCHGR</sequence>
<dbReference type="FunFam" id="3.40.50.300:FF:000429">
    <property type="entry name" value="Preprotein translocase subunit SecA"/>
    <property type="match status" value="1"/>
</dbReference>
<dbReference type="PANTHER" id="PTHR30612:SF0">
    <property type="entry name" value="CHLOROPLAST PROTEIN-TRANSPORTING ATPASE"/>
    <property type="match status" value="1"/>
</dbReference>
<evidence type="ECO:0000256" key="1">
    <source>
        <dbReference type="ARBA" id="ARBA00001947"/>
    </source>
</evidence>
<dbReference type="PROSITE" id="PS51194">
    <property type="entry name" value="HELICASE_CTER"/>
    <property type="match status" value="1"/>
</dbReference>
<dbReference type="Proteomes" id="UP000177811">
    <property type="component" value="Unassembled WGS sequence"/>
</dbReference>
<feature type="domain" description="Helicase C-terminal" evidence="19">
    <location>
        <begin position="454"/>
        <end position="626"/>
    </location>
</feature>
<evidence type="ECO:0000256" key="6">
    <source>
        <dbReference type="ARBA" id="ARBA00022490"/>
    </source>
</evidence>
<evidence type="ECO:0000256" key="10">
    <source>
        <dbReference type="ARBA" id="ARBA00022840"/>
    </source>
</evidence>
<dbReference type="EC" id="7.4.2.8" evidence="15"/>
<feature type="binding site" evidence="15">
    <location>
        <position position="103"/>
    </location>
    <ligand>
        <name>ATP</name>
        <dbReference type="ChEBI" id="CHEBI:30616"/>
    </ligand>
</feature>
<keyword evidence="8 15" id="KW-0547">Nucleotide-binding</keyword>
<dbReference type="GO" id="GO:0006605">
    <property type="term" value="P:protein targeting"/>
    <property type="evidence" value="ECO:0007669"/>
    <property type="project" value="UniProtKB-UniRule"/>
</dbReference>
<keyword evidence="12 15" id="KW-1278">Translocase</keyword>
<feature type="region of interest" description="Disordered" evidence="17">
    <location>
        <begin position="877"/>
        <end position="907"/>
    </location>
</feature>
<dbReference type="HAMAP" id="MF_01382">
    <property type="entry name" value="SecA"/>
    <property type="match status" value="1"/>
</dbReference>
<keyword evidence="5 15" id="KW-1003">Cell membrane</keyword>
<comment type="cofactor">
    <cofactor evidence="1">
        <name>Zn(2+)</name>
        <dbReference type="ChEBI" id="CHEBI:29105"/>
    </cofactor>
</comment>
<dbReference type="PROSITE" id="PS51192">
    <property type="entry name" value="HELICASE_ATP_BIND_1"/>
    <property type="match status" value="1"/>
</dbReference>
<feature type="domain" description="SecA family profile" evidence="20">
    <location>
        <begin position="1"/>
        <end position="619"/>
    </location>
</feature>
<dbReference type="InterPro" id="IPR011116">
    <property type="entry name" value="SecA_Wing/Scaffold"/>
</dbReference>
<dbReference type="InterPro" id="IPR004027">
    <property type="entry name" value="SEC_C_motif"/>
</dbReference>
<dbReference type="GO" id="GO:0005524">
    <property type="term" value="F:ATP binding"/>
    <property type="evidence" value="ECO:0007669"/>
    <property type="project" value="UniProtKB-UniRule"/>
</dbReference>
<evidence type="ECO:0000256" key="4">
    <source>
        <dbReference type="ARBA" id="ARBA00022448"/>
    </source>
</evidence>
<dbReference type="AlphaFoldDB" id="A0A1G2KRM8"/>
<evidence type="ECO:0000256" key="11">
    <source>
        <dbReference type="ARBA" id="ARBA00022927"/>
    </source>
</evidence>
<protein>
    <recommendedName>
        <fullName evidence="15 16">Protein translocase subunit SecA</fullName>
        <ecNumber evidence="15">7.4.2.8</ecNumber>
    </recommendedName>
</protein>
<dbReference type="InterPro" id="IPR011115">
    <property type="entry name" value="SecA_DEAD"/>
</dbReference>
<evidence type="ECO:0000259" key="20">
    <source>
        <dbReference type="PROSITE" id="PS51196"/>
    </source>
</evidence>
<dbReference type="GO" id="GO:0017038">
    <property type="term" value="P:protein import"/>
    <property type="evidence" value="ECO:0007669"/>
    <property type="project" value="InterPro"/>
</dbReference>
<dbReference type="SMART" id="SM00957">
    <property type="entry name" value="SecA_DEAD"/>
    <property type="match status" value="1"/>
</dbReference>
<dbReference type="InterPro" id="IPR036670">
    <property type="entry name" value="SecA_X-link_sf"/>
</dbReference>
<comment type="subunit">
    <text evidence="15">Monomer and homodimer. Part of the essential Sec protein translocation apparatus which comprises SecA, SecYEG and auxiliary proteins SecDF. Other proteins may also be involved.</text>
</comment>
<dbReference type="PROSITE" id="PS51196">
    <property type="entry name" value="SECA_MOTOR_DEAD"/>
    <property type="match status" value="1"/>
</dbReference>
<accession>A0A1G2KRM8</accession>
<keyword evidence="13 15" id="KW-0811">Translocation</keyword>
<dbReference type="GO" id="GO:0046872">
    <property type="term" value="F:metal ion binding"/>
    <property type="evidence" value="ECO:0007669"/>
    <property type="project" value="UniProtKB-KW"/>
</dbReference>
<keyword evidence="4 15" id="KW-0813">Transport</keyword>
<dbReference type="GO" id="GO:0065002">
    <property type="term" value="P:intracellular protein transmembrane transport"/>
    <property type="evidence" value="ECO:0007669"/>
    <property type="project" value="UniProtKB-UniRule"/>
</dbReference>
<keyword evidence="9" id="KW-0862">Zinc</keyword>
<dbReference type="Pfam" id="PF21090">
    <property type="entry name" value="P-loop_SecA"/>
    <property type="match status" value="2"/>
</dbReference>
<gene>
    <name evidence="15" type="primary">secA</name>
    <name evidence="21" type="ORF">A3C16_04760</name>
</gene>
<dbReference type="Pfam" id="PF07516">
    <property type="entry name" value="SecA_SW"/>
    <property type="match status" value="1"/>
</dbReference>
<dbReference type="GO" id="GO:0008564">
    <property type="term" value="F:protein-exporting ATPase activity"/>
    <property type="evidence" value="ECO:0007669"/>
    <property type="project" value="UniProtKB-EC"/>
</dbReference>
<evidence type="ECO:0000256" key="3">
    <source>
        <dbReference type="ARBA" id="ARBA00007650"/>
    </source>
</evidence>
<dbReference type="InterPro" id="IPR036266">
    <property type="entry name" value="SecA_Wing/Scaffold_sf"/>
</dbReference>
<dbReference type="NCBIfam" id="TIGR00963">
    <property type="entry name" value="secA"/>
    <property type="match status" value="1"/>
</dbReference>
<dbReference type="PANTHER" id="PTHR30612">
    <property type="entry name" value="SECA INNER MEMBRANE COMPONENT OF SEC PROTEIN SECRETION SYSTEM"/>
    <property type="match status" value="1"/>
</dbReference>
<evidence type="ECO:0000256" key="17">
    <source>
        <dbReference type="SAM" id="MobiDB-lite"/>
    </source>
</evidence>
<dbReference type="InterPro" id="IPR011130">
    <property type="entry name" value="SecA_preprotein_X-link_dom"/>
</dbReference>
<dbReference type="Gene3D" id="3.10.450.50">
    <property type="match status" value="1"/>
</dbReference>
<dbReference type="GO" id="GO:0005886">
    <property type="term" value="C:plasma membrane"/>
    <property type="evidence" value="ECO:0007669"/>
    <property type="project" value="UniProtKB-SubCell"/>
</dbReference>
<comment type="function">
    <text evidence="15">Part of the Sec protein translocase complex. Interacts with the SecYEG preprotein conducting channel. Has a central role in coupling the hydrolysis of ATP to the transfer of proteins into and across the cell membrane, serving as an ATP-driven molecular motor driving the stepwise translocation of polypeptide chains across the membrane.</text>
</comment>
<comment type="subcellular location">
    <subcellularLocation>
        <location evidence="15">Cell membrane</location>
        <topology evidence="15">Peripheral membrane protein</topology>
        <orientation evidence="15">Cytoplasmic side</orientation>
    </subcellularLocation>
    <subcellularLocation>
        <location evidence="15">Cytoplasm</location>
    </subcellularLocation>
    <subcellularLocation>
        <location evidence="2">Membrane</location>
        <topology evidence="2">Peripheral membrane protein</topology>
    </subcellularLocation>
    <text evidence="15">Distribution is 50-50.</text>
</comment>
<dbReference type="GO" id="GO:0005829">
    <property type="term" value="C:cytosol"/>
    <property type="evidence" value="ECO:0007669"/>
    <property type="project" value="TreeGrafter"/>
</dbReference>
<dbReference type="GO" id="GO:0043952">
    <property type="term" value="P:protein transport by the Sec complex"/>
    <property type="evidence" value="ECO:0007669"/>
    <property type="project" value="TreeGrafter"/>
</dbReference>
<evidence type="ECO:0000256" key="14">
    <source>
        <dbReference type="ARBA" id="ARBA00023136"/>
    </source>
</evidence>
<dbReference type="NCBIfam" id="NF006630">
    <property type="entry name" value="PRK09200.1"/>
    <property type="match status" value="1"/>
</dbReference>
<dbReference type="Pfam" id="PF07517">
    <property type="entry name" value="SecA_DEAD"/>
    <property type="match status" value="1"/>
</dbReference>
<evidence type="ECO:0000256" key="16">
    <source>
        <dbReference type="RuleBase" id="RU003874"/>
    </source>
</evidence>
<dbReference type="CDD" id="cd17928">
    <property type="entry name" value="DEXDc_SecA"/>
    <property type="match status" value="1"/>
</dbReference>
<evidence type="ECO:0000256" key="2">
    <source>
        <dbReference type="ARBA" id="ARBA00004170"/>
    </source>
</evidence>
<feature type="domain" description="Helicase ATP-binding" evidence="18">
    <location>
        <begin position="105"/>
        <end position="284"/>
    </location>
</feature>
<dbReference type="SUPFAM" id="SSF52540">
    <property type="entry name" value="P-loop containing nucleoside triphosphate hydrolases"/>
    <property type="match status" value="2"/>
</dbReference>
<dbReference type="InterPro" id="IPR000185">
    <property type="entry name" value="SecA"/>
</dbReference>
<comment type="caution">
    <text evidence="21">The sequence shown here is derived from an EMBL/GenBank/DDBJ whole genome shotgun (WGS) entry which is preliminary data.</text>
</comment>
<keyword evidence="11 15" id="KW-0653">Protein transport</keyword>
<dbReference type="Pfam" id="PF01043">
    <property type="entry name" value="SecA_PP_bind"/>
    <property type="match status" value="1"/>
</dbReference>
<dbReference type="EMBL" id="MHQL01000045">
    <property type="protein sequence ID" value="OHA02095.1"/>
    <property type="molecule type" value="Genomic_DNA"/>
</dbReference>
<dbReference type="CDD" id="cd18803">
    <property type="entry name" value="SF2_C_secA"/>
    <property type="match status" value="1"/>
</dbReference>
<dbReference type="SUPFAM" id="SSF81886">
    <property type="entry name" value="Helical scaffold and wing domains of SecA"/>
    <property type="match status" value="1"/>
</dbReference>
<dbReference type="InterPro" id="IPR027417">
    <property type="entry name" value="P-loop_NTPase"/>
</dbReference>
<keyword evidence="10 15" id="KW-0067">ATP-binding</keyword>
<dbReference type="InterPro" id="IPR020937">
    <property type="entry name" value="SecA_CS"/>
</dbReference>
<keyword evidence="7" id="KW-0479">Metal-binding</keyword>
<dbReference type="SMART" id="SM00958">
    <property type="entry name" value="SecA_PP_bind"/>
    <property type="match status" value="1"/>
</dbReference>
<dbReference type="FunFam" id="3.90.1440.10:FF:000002">
    <property type="entry name" value="Protein translocase subunit SecA"/>
    <property type="match status" value="1"/>
</dbReference>
<evidence type="ECO:0000256" key="7">
    <source>
        <dbReference type="ARBA" id="ARBA00022723"/>
    </source>
</evidence>
<dbReference type="InterPro" id="IPR014001">
    <property type="entry name" value="Helicase_ATP-bd"/>
</dbReference>
<comment type="catalytic activity">
    <reaction evidence="15">
        <text>ATP + H2O + cellular proteinSide 1 = ADP + phosphate + cellular proteinSide 2.</text>
        <dbReference type="EC" id="7.4.2.8"/>
    </reaction>
</comment>
<evidence type="ECO:0000259" key="18">
    <source>
        <dbReference type="PROSITE" id="PS51192"/>
    </source>
</evidence>
<evidence type="ECO:0000256" key="15">
    <source>
        <dbReference type="HAMAP-Rule" id="MF_01382"/>
    </source>
</evidence>
<evidence type="ECO:0000313" key="22">
    <source>
        <dbReference type="Proteomes" id="UP000177811"/>
    </source>
</evidence>
<dbReference type="InterPro" id="IPR001650">
    <property type="entry name" value="Helicase_C-like"/>
</dbReference>
<evidence type="ECO:0000313" key="21">
    <source>
        <dbReference type="EMBL" id="OHA02095.1"/>
    </source>
</evidence>